<dbReference type="PANTHER" id="PTHR35440">
    <property type="entry name" value="TESTIS-EXPRESSED PROTEIN 36"/>
    <property type="match status" value="1"/>
</dbReference>
<dbReference type="Proteomes" id="UP000007110">
    <property type="component" value="Unassembled WGS sequence"/>
</dbReference>
<dbReference type="OrthoDB" id="10003408at2759"/>
<feature type="region of interest" description="Disordered" evidence="1">
    <location>
        <begin position="1"/>
        <end position="61"/>
    </location>
</feature>
<protein>
    <recommendedName>
        <fullName evidence="2">Domain of unknown function with conserved HDNR motif domain-containing protein</fullName>
    </recommendedName>
</protein>
<dbReference type="InterPro" id="IPR029369">
    <property type="entry name" value="HDNR"/>
</dbReference>
<proteinExistence type="predicted"/>
<dbReference type="AlphaFoldDB" id="A0A7M7HCQ5"/>
<reference evidence="4" key="1">
    <citation type="submission" date="2015-02" db="EMBL/GenBank/DDBJ databases">
        <title>Genome sequencing for Strongylocentrotus purpuratus.</title>
        <authorList>
            <person name="Murali S."/>
            <person name="Liu Y."/>
            <person name="Vee V."/>
            <person name="English A."/>
            <person name="Wang M."/>
            <person name="Skinner E."/>
            <person name="Han Y."/>
            <person name="Muzny D.M."/>
            <person name="Worley K.C."/>
            <person name="Gibbs R.A."/>
        </authorList>
    </citation>
    <scope>NUCLEOTIDE SEQUENCE</scope>
</reference>
<evidence type="ECO:0000313" key="4">
    <source>
        <dbReference type="Proteomes" id="UP000007110"/>
    </source>
</evidence>
<organism evidence="3 4">
    <name type="scientific">Strongylocentrotus purpuratus</name>
    <name type="common">Purple sea urchin</name>
    <dbReference type="NCBI Taxonomy" id="7668"/>
    <lineage>
        <taxon>Eukaryota</taxon>
        <taxon>Metazoa</taxon>
        <taxon>Echinodermata</taxon>
        <taxon>Eleutherozoa</taxon>
        <taxon>Echinozoa</taxon>
        <taxon>Echinoidea</taxon>
        <taxon>Euechinoidea</taxon>
        <taxon>Echinacea</taxon>
        <taxon>Camarodonta</taxon>
        <taxon>Echinidea</taxon>
        <taxon>Strongylocentrotidae</taxon>
        <taxon>Strongylocentrotus</taxon>
    </lineage>
</organism>
<evidence type="ECO:0000256" key="1">
    <source>
        <dbReference type="SAM" id="MobiDB-lite"/>
    </source>
</evidence>
<dbReference type="InParanoid" id="A0A7M7HCQ5"/>
<evidence type="ECO:0000259" key="2">
    <source>
        <dbReference type="Pfam" id="PF15115"/>
    </source>
</evidence>
<keyword evidence="4" id="KW-1185">Reference proteome</keyword>
<evidence type="ECO:0000313" key="3">
    <source>
        <dbReference type="EnsemblMetazoa" id="XP_011663547"/>
    </source>
</evidence>
<dbReference type="CTD" id="387718"/>
<feature type="domain" description="Domain of unknown function with conserved HDNR motif" evidence="2">
    <location>
        <begin position="1"/>
        <end position="154"/>
    </location>
</feature>
<accession>A0A7M7HCQ5</accession>
<dbReference type="OMA" id="SWFPHIG"/>
<dbReference type="Pfam" id="PF15115">
    <property type="entry name" value="HDNR"/>
    <property type="match status" value="1"/>
</dbReference>
<name>A0A7M7HCQ5_STRPU</name>
<reference evidence="3" key="2">
    <citation type="submission" date="2021-01" db="UniProtKB">
        <authorList>
            <consortium name="EnsemblMetazoa"/>
        </authorList>
    </citation>
    <scope>IDENTIFICATION</scope>
</reference>
<feature type="compositionally biased region" description="Polar residues" evidence="1">
    <location>
        <begin position="31"/>
        <end position="51"/>
    </location>
</feature>
<dbReference type="GeneID" id="754043"/>
<dbReference type="PANTHER" id="PTHR35440:SF1">
    <property type="entry name" value="TESTIS-EXPRESSED PROTEIN 36"/>
    <property type="match status" value="1"/>
</dbReference>
<sequence>MPKSRAHAPSAAEDGIWFQTRGWSTKGEMRNTGTTTGLMLSTKFNPEGSSKPQPPPPTYNELAEKTYIHSNPFSMHDNRNSFQDHGVYFGHGLGKQVENGSKRQHNSEDFVTWKSSDRCYKTDYRAEYQGNPTKNPPTTRRFPRTYSEPQQGVIDLPTSTTHTFEPPKVPYGTPTQVLVSSKEPHLKPNPWKYSYKAYVK</sequence>
<dbReference type="RefSeq" id="XP_011663547.2">
    <property type="nucleotide sequence ID" value="XM_011665245.2"/>
</dbReference>
<dbReference type="EnsemblMetazoa" id="XM_011665245">
    <property type="protein sequence ID" value="XP_011663547"/>
    <property type="gene ID" value="LOC754043"/>
</dbReference>
<dbReference type="KEGG" id="spu:754043"/>